<dbReference type="SUPFAM" id="SSF57903">
    <property type="entry name" value="FYVE/PHD zinc finger"/>
    <property type="match status" value="1"/>
</dbReference>
<protein>
    <submittedName>
        <fullName evidence="1">Meiosis-specific protein hop1</fullName>
    </submittedName>
</protein>
<dbReference type="InterPro" id="IPR011011">
    <property type="entry name" value="Znf_FYVE_PHD"/>
</dbReference>
<dbReference type="AlphaFoldDB" id="A0A0A9XSR1"/>
<name>A0A0A9XSR1_LYGHE</name>
<dbReference type="EMBL" id="GBHO01020600">
    <property type="protein sequence ID" value="JAG23004.1"/>
    <property type="molecule type" value="Transcribed_RNA"/>
</dbReference>
<accession>A0A0A9XSR1</accession>
<evidence type="ECO:0000313" key="1">
    <source>
        <dbReference type="EMBL" id="JAG23004.1"/>
    </source>
</evidence>
<proteinExistence type="predicted"/>
<organism evidence="1">
    <name type="scientific">Lygus hesperus</name>
    <name type="common">Western plant bug</name>
    <dbReference type="NCBI Taxonomy" id="30085"/>
    <lineage>
        <taxon>Eukaryota</taxon>
        <taxon>Metazoa</taxon>
        <taxon>Ecdysozoa</taxon>
        <taxon>Arthropoda</taxon>
        <taxon>Hexapoda</taxon>
        <taxon>Insecta</taxon>
        <taxon>Pterygota</taxon>
        <taxon>Neoptera</taxon>
        <taxon>Paraneoptera</taxon>
        <taxon>Hemiptera</taxon>
        <taxon>Heteroptera</taxon>
        <taxon>Panheteroptera</taxon>
        <taxon>Cimicomorpha</taxon>
        <taxon>Miridae</taxon>
        <taxon>Mirini</taxon>
        <taxon>Lygus</taxon>
    </lineage>
</organism>
<reference evidence="1" key="2">
    <citation type="submission" date="2014-07" db="EMBL/GenBank/DDBJ databases">
        <authorList>
            <person name="Hull J."/>
        </authorList>
    </citation>
    <scope>NUCLEOTIDE SEQUENCE</scope>
</reference>
<sequence>MSIENQIECIDENETKSDAGPPHKKISSADLRKTAILNTIQSKRPVDAKSPIPSVANEKSSAPQTTKINVNCVCSMNTLKTGIFQCTKCSDWHHLVCYRRKPTTIVNSSCRVACVKCAADNQDSECLDSSLVSKKVPMEMIEKIAVFRQMVFKLRWFAVISTSTLVDDCQVSLDKAKNVIDKLMKKKLLTPSTRKGDYNVNTSLLIAFINGYFR</sequence>
<gene>
    <name evidence="1" type="primary">hop1_0</name>
    <name evidence="1" type="ORF">CM83_68846</name>
</gene>
<reference evidence="1" key="1">
    <citation type="journal article" date="2014" name="PLoS ONE">
        <title>Transcriptome-Based Identification of ABC Transporters in the Western Tarnished Plant Bug Lygus hesperus.</title>
        <authorList>
            <person name="Hull J.J."/>
            <person name="Chaney K."/>
            <person name="Geib S.M."/>
            <person name="Fabrick J.A."/>
            <person name="Brent C.S."/>
            <person name="Walsh D."/>
            <person name="Lavine L.C."/>
        </authorList>
    </citation>
    <scope>NUCLEOTIDE SEQUENCE</scope>
</reference>